<evidence type="ECO:0000313" key="1">
    <source>
        <dbReference type="EMBL" id="ONU89801.1"/>
    </source>
</evidence>
<evidence type="ECO:0000313" key="2">
    <source>
        <dbReference type="Proteomes" id="UP000188543"/>
    </source>
</evidence>
<dbReference type="OrthoDB" id="63962at2"/>
<dbReference type="Proteomes" id="UP000188543">
    <property type="component" value="Unassembled WGS sequence"/>
</dbReference>
<reference evidence="1 2" key="1">
    <citation type="submission" date="2016-08" db="EMBL/GenBank/DDBJ databases">
        <authorList>
            <person name="Seilhamer J.J."/>
        </authorList>
    </citation>
    <scope>NUCLEOTIDE SEQUENCE [LARGE SCALE GENOMIC DNA]</scope>
    <source>
        <strain evidence="1 2">VC14762</strain>
    </source>
</reference>
<gene>
    <name evidence="1" type="ORF">A8E72_07845</name>
</gene>
<dbReference type="RefSeq" id="WP_060214369.1">
    <property type="nucleotide sequence ID" value="NZ_CADETK010000001.1"/>
</dbReference>
<proteinExistence type="predicted"/>
<dbReference type="AlphaFoldDB" id="A0A1V2W7P4"/>
<name>A0A1V2W7P4_9BURK</name>
<sequence length="221" mass="24345">MSDTNRNAVALPRYPGYDVLAKRDTPSWNDATRRVIDARLRVAAHAPRYLDAERFATLGALCARIVPQQPGGAGAIPTAALVDARLAADDGDGYRDARLPPLRVAWQTGLAALDAMARHAHGCPFAALGARDADALLHAVQQGDVDRQLEPAWDGMDPRTFFTKRVLMDVCGAYYGHPFAWNEIGFGGPASPRGYVRMDFNRRDPWEADMRMEEGDRDGRR</sequence>
<dbReference type="EMBL" id="MUTJ01000027">
    <property type="protein sequence ID" value="ONU89801.1"/>
    <property type="molecule type" value="Genomic_DNA"/>
</dbReference>
<protein>
    <submittedName>
        <fullName evidence="1">Gluconate 2-dehydrogenase</fullName>
    </submittedName>
</protein>
<dbReference type="InterPro" id="IPR027056">
    <property type="entry name" value="Gluconate_2DH_su3"/>
</dbReference>
<dbReference type="Pfam" id="PF13618">
    <property type="entry name" value="Gluconate_2-dh3"/>
    <property type="match status" value="1"/>
</dbReference>
<accession>A0A1V2W7P4</accession>
<organism evidence="1 2">
    <name type="scientific">Burkholderia cenocepacia</name>
    <dbReference type="NCBI Taxonomy" id="95486"/>
    <lineage>
        <taxon>Bacteria</taxon>
        <taxon>Pseudomonadati</taxon>
        <taxon>Pseudomonadota</taxon>
        <taxon>Betaproteobacteria</taxon>
        <taxon>Burkholderiales</taxon>
        <taxon>Burkholderiaceae</taxon>
        <taxon>Burkholderia</taxon>
        <taxon>Burkholderia cepacia complex</taxon>
    </lineage>
</organism>
<comment type="caution">
    <text evidence="1">The sequence shown here is derived from an EMBL/GenBank/DDBJ whole genome shotgun (WGS) entry which is preliminary data.</text>
</comment>